<sequence>MRGKCPSGFYGFSCELLPPLALPLSSQRPLPSRSMVIIFAAVLFALFVVVFMMVRGCFCDCFGPMMRSGGTSSDQYDKPLDPEDVKKCLQKFRAHEARQEMVQEQQHPLISTISNPCAAPYNTTVLPSAPPPSVSEEEVVHKPPELFPVITPGFYGEENITKEMGYFHDYENESSWVTSNYEYQNRYSDTGEVNNYSFNVYRLTEHIYMFNIFQLDLSLLTYVMIDLKISDAECFSSATESSFIVFLATLTFDNKFVSWMSVRSEQFEYFENERVWIYNVNSFFKSISILLFNRFFNHTLYFIL</sequence>
<evidence type="ECO:0000313" key="2">
    <source>
        <dbReference type="Proteomes" id="UP000095283"/>
    </source>
</evidence>
<keyword evidence="1" id="KW-1133">Transmembrane helix</keyword>
<evidence type="ECO:0000313" key="3">
    <source>
        <dbReference type="WBParaSite" id="Hba_11582"/>
    </source>
</evidence>
<proteinExistence type="predicted"/>
<feature type="transmembrane region" description="Helical" evidence="1">
    <location>
        <begin position="35"/>
        <end position="54"/>
    </location>
</feature>
<accession>A0A1I7X2C6</accession>
<protein>
    <submittedName>
        <fullName evidence="3">EGF-like domain-containing protein</fullName>
    </submittedName>
</protein>
<reference evidence="3" key="1">
    <citation type="submission" date="2016-11" db="UniProtKB">
        <authorList>
            <consortium name="WormBaseParasite"/>
        </authorList>
    </citation>
    <scope>IDENTIFICATION</scope>
</reference>
<name>A0A1I7X2C6_HETBA</name>
<dbReference type="Proteomes" id="UP000095283">
    <property type="component" value="Unplaced"/>
</dbReference>
<keyword evidence="1" id="KW-0812">Transmembrane</keyword>
<dbReference type="AlphaFoldDB" id="A0A1I7X2C6"/>
<evidence type="ECO:0000256" key="1">
    <source>
        <dbReference type="SAM" id="Phobius"/>
    </source>
</evidence>
<organism evidence="2 3">
    <name type="scientific">Heterorhabditis bacteriophora</name>
    <name type="common">Entomopathogenic nematode worm</name>
    <dbReference type="NCBI Taxonomy" id="37862"/>
    <lineage>
        <taxon>Eukaryota</taxon>
        <taxon>Metazoa</taxon>
        <taxon>Ecdysozoa</taxon>
        <taxon>Nematoda</taxon>
        <taxon>Chromadorea</taxon>
        <taxon>Rhabditida</taxon>
        <taxon>Rhabditina</taxon>
        <taxon>Rhabditomorpha</taxon>
        <taxon>Strongyloidea</taxon>
        <taxon>Heterorhabditidae</taxon>
        <taxon>Heterorhabditis</taxon>
    </lineage>
</organism>
<keyword evidence="1" id="KW-0472">Membrane</keyword>
<keyword evidence="2" id="KW-1185">Reference proteome</keyword>
<dbReference type="WBParaSite" id="Hba_11582">
    <property type="protein sequence ID" value="Hba_11582"/>
    <property type="gene ID" value="Hba_11582"/>
</dbReference>